<accession>A0ABX0U661</accession>
<evidence type="ECO:0000313" key="2">
    <source>
        <dbReference type="Proteomes" id="UP000745859"/>
    </source>
</evidence>
<dbReference type="Proteomes" id="UP000745859">
    <property type="component" value="Unassembled WGS sequence"/>
</dbReference>
<dbReference type="RefSeq" id="WP_167184132.1">
    <property type="nucleotide sequence ID" value="NZ_JAASQL010000001.1"/>
</dbReference>
<reference evidence="1 2" key="1">
    <citation type="submission" date="2020-03" db="EMBL/GenBank/DDBJ databases">
        <title>Genomic Encyclopedia of Type Strains, Phase IV (KMG-IV): sequencing the most valuable type-strain genomes for metagenomic binning, comparative biology and taxonomic classification.</title>
        <authorList>
            <person name="Goeker M."/>
        </authorList>
    </citation>
    <scope>NUCLEOTIDE SEQUENCE [LARGE SCALE GENOMIC DNA]</scope>
    <source>
        <strain evidence="1 2">DSM 101599</strain>
    </source>
</reference>
<sequence>MKNLLLVLFVLSNVVFSQNNYLVEKLNSRIRFSGDIVKMNDEPNIGFIGHGYEVFGLLPQKENVYFGVNSYSALTGIRSGFIVFGVSGGVQKNLFSDWLDYDLGLFLGGGGGSGAPDGGGLMVRPHLDLQAKISDKLSLRAGVSAVKFPSGEINSFHINVGAVIHTHTYVTHNTSSSYKENSNSIFKDIDISMLSMNLFNYSKGPLKTDFEVDKSAPVISLLGVMLKSHQENNLYGIVKVGGAFIGEVDGFMMLLSGIGYELPVNKWLMLDAKALVGGAGGGAVQFGGGLATQIEAGIGVNISDYLFQVNLGNTYAPNGNFQSNHLDVSVGKKFGLYSNSSNDKITVVNKNDVEKEDFSFSTFNRVYVSSGEIDKIGREYDRVFNLIGFEVEKNINKNFSLIAATVWAYQGNYGAYAEGWLGLQYYYSLAKNWKITTKTLLGAGGGGNINLGSGMAYQYALGVQKKINTRWSFIANLGQIRPVSKGNFTPVLVDLGLKINISQLVKK</sequence>
<evidence type="ECO:0000313" key="1">
    <source>
        <dbReference type="EMBL" id="NIJ44332.1"/>
    </source>
</evidence>
<keyword evidence="2" id="KW-1185">Reference proteome</keyword>
<evidence type="ECO:0008006" key="3">
    <source>
        <dbReference type="Google" id="ProtNLM"/>
    </source>
</evidence>
<name>A0ABX0U661_9FLAO</name>
<organism evidence="1 2">
    <name type="scientific">Wenyingzhuangia heitensis</name>
    <dbReference type="NCBI Taxonomy" id="1487859"/>
    <lineage>
        <taxon>Bacteria</taxon>
        <taxon>Pseudomonadati</taxon>
        <taxon>Bacteroidota</taxon>
        <taxon>Flavobacteriia</taxon>
        <taxon>Flavobacteriales</taxon>
        <taxon>Flavobacteriaceae</taxon>
        <taxon>Wenyingzhuangia</taxon>
    </lineage>
</organism>
<comment type="caution">
    <text evidence="1">The sequence shown here is derived from an EMBL/GenBank/DDBJ whole genome shotgun (WGS) entry which is preliminary data.</text>
</comment>
<protein>
    <recommendedName>
        <fullName evidence="3">DUF5723 domain-containing protein</fullName>
    </recommendedName>
</protein>
<gene>
    <name evidence="1" type="ORF">FHR24_000771</name>
</gene>
<proteinExistence type="predicted"/>
<dbReference type="EMBL" id="JAASQL010000001">
    <property type="protein sequence ID" value="NIJ44332.1"/>
    <property type="molecule type" value="Genomic_DNA"/>
</dbReference>